<feature type="compositionally biased region" description="Polar residues" evidence="1">
    <location>
        <begin position="254"/>
        <end position="268"/>
    </location>
</feature>
<sequence length="382" mass="42781">MRLRSNNVSSGGQNNTSTPLQPQTSVAVPSTYHSAYRGIVPGPDGQFDHFLRTPDQTHFYAGYWRFGSYEDDRRAHARGFMTPEAVLVEQDRGDESYNGISLRWVWGANNPMIMPLTGSAAQHLQTIYEIRQLLGMSTSLRGQVPLYPVSQDVRVRQYWERKAQHQSTSCRPQPHPEAISNDLPLTVRGNDTILARSPSTVSASTVYNLDNMKTADRTLDAAASRPGERKHPTYTSDVDSAQASSRSVKDRANTGRSNAEQLPHQASETYPGLPCMDCGKDEGHKWDCHIGNLEPMKNITILDYRNLSDAVQRFDPGPWTTHFNPAPAPEPEDPETQMKGMAEFIRNEDSYKNDPDLHALPDDIMILLWAFKTSPGVDLIKE</sequence>
<feature type="region of interest" description="Disordered" evidence="1">
    <location>
        <begin position="1"/>
        <end position="26"/>
    </location>
</feature>
<feature type="region of interest" description="Disordered" evidence="1">
    <location>
        <begin position="164"/>
        <end position="184"/>
    </location>
</feature>
<proteinExistence type="predicted"/>
<reference evidence="2" key="1">
    <citation type="submission" date="2020-01" db="EMBL/GenBank/DDBJ databases">
        <authorList>
            <consortium name="DOE Joint Genome Institute"/>
            <person name="Haridas S."/>
            <person name="Albert R."/>
            <person name="Binder M."/>
            <person name="Bloem J."/>
            <person name="Labutti K."/>
            <person name="Salamov A."/>
            <person name="Andreopoulos B."/>
            <person name="Baker S.E."/>
            <person name="Barry K."/>
            <person name="Bills G."/>
            <person name="Bluhm B.H."/>
            <person name="Cannon C."/>
            <person name="Castanera R."/>
            <person name="Culley D.E."/>
            <person name="Daum C."/>
            <person name="Ezra D."/>
            <person name="Gonzalez J.B."/>
            <person name="Henrissat B."/>
            <person name="Kuo A."/>
            <person name="Liang C."/>
            <person name="Lipzen A."/>
            <person name="Lutzoni F."/>
            <person name="Magnuson J."/>
            <person name="Mondo S."/>
            <person name="Nolan M."/>
            <person name="Ohm R."/>
            <person name="Pangilinan J."/>
            <person name="Park H.-J."/>
            <person name="Ramirez L."/>
            <person name="Alfaro M."/>
            <person name="Sun H."/>
            <person name="Tritt A."/>
            <person name="Yoshinaga Y."/>
            <person name="Zwiers L.-H."/>
            <person name="Turgeon B.G."/>
            <person name="Goodwin S.B."/>
            <person name="Spatafora J.W."/>
            <person name="Crous P.W."/>
            <person name="Grigoriev I.V."/>
        </authorList>
    </citation>
    <scope>NUCLEOTIDE SEQUENCE</scope>
    <source>
        <strain evidence="2">CBS 394.84</strain>
    </source>
</reference>
<organism evidence="2 3">
    <name type="scientific">Cucurbitaria berberidis CBS 394.84</name>
    <dbReference type="NCBI Taxonomy" id="1168544"/>
    <lineage>
        <taxon>Eukaryota</taxon>
        <taxon>Fungi</taxon>
        <taxon>Dikarya</taxon>
        <taxon>Ascomycota</taxon>
        <taxon>Pezizomycotina</taxon>
        <taxon>Dothideomycetes</taxon>
        <taxon>Pleosporomycetidae</taxon>
        <taxon>Pleosporales</taxon>
        <taxon>Pleosporineae</taxon>
        <taxon>Cucurbitariaceae</taxon>
        <taxon>Cucurbitaria</taxon>
    </lineage>
</organism>
<feature type="compositionally biased region" description="Polar residues" evidence="1">
    <location>
        <begin position="233"/>
        <end position="246"/>
    </location>
</feature>
<dbReference type="RefSeq" id="XP_040793395.1">
    <property type="nucleotide sequence ID" value="XM_040938203.1"/>
</dbReference>
<dbReference type="AlphaFoldDB" id="A0A9P4GS64"/>
<gene>
    <name evidence="2" type="ORF">K460DRAFT_423380</name>
</gene>
<accession>A0A9P4GS64</accession>
<comment type="caution">
    <text evidence="2">The sequence shown here is derived from an EMBL/GenBank/DDBJ whole genome shotgun (WGS) entry which is preliminary data.</text>
</comment>
<keyword evidence="3" id="KW-1185">Reference proteome</keyword>
<evidence type="ECO:0000256" key="1">
    <source>
        <dbReference type="SAM" id="MobiDB-lite"/>
    </source>
</evidence>
<evidence type="ECO:0000313" key="3">
    <source>
        <dbReference type="Proteomes" id="UP000800039"/>
    </source>
</evidence>
<dbReference type="EMBL" id="ML976614">
    <property type="protein sequence ID" value="KAF1850832.1"/>
    <property type="molecule type" value="Genomic_DNA"/>
</dbReference>
<name>A0A9P4GS64_9PLEO</name>
<evidence type="ECO:0000313" key="2">
    <source>
        <dbReference type="EMBL" id="KAF1850832.1"/>
    </source>
</evidence>
<protein>
    <submittedName>
        <fullName evidence="2">Uncharacterized protein</fullName>
    </submittedName>
</protein>
<dbReference type="OrthoDB" id="445357at2759"/>
<feature type="region of interest" description="Disordered" evidence="1">
    <location>
        <begin position="222"/>
        <end position="268"/>
    </location>
</feature>
<dbReference type="Proteomes" id="UP000800039">
    <property type="component" value="Unassembled WGS sequence"/>
</dbReference>
<dbReference type="GeneID" id="63855453"/>